<dbReference type="GO" id="GO:0005669">
    <property type="term" value="C:transcription factor TFIID complex"/>
    <property type="evidence" value="ECO:0007669"/>
    <property type="project" value="InterPro"/>
</dbReference>
<feature type="region of interest" description="Disordered" evidence="6">
    <location>
        <begin position="323"/>
        <end position="342"/>
    </location>
</feature>
<comment type="similarity">
    <text evidence="2">Belongs to the TAF1 family.</text>
</comment>
<dbReference type="GO" id="GO:0016251">
    <property type="term" value="F:RNA polymerase II general transcription initiation factor activity"/>
    <property type="evidence" value="ECO:0007669"/>
    <property type="project" value="InterPro"/>
</dbReference>
<evidence type="ECO:0000256" key="5">
    <source>
        <dbReference type="PROSITE-ProRule" id="PRU00035"/>
    </source>
</evidence>
<dbReference type="SMART" id="SM00297">
    <property type="entry name" value="BROMO"/>
    <property type="match status" value="1"/>
</dbReference>
<gene>
    <name evidence="8" type="ORF">Pfra01_000682200</name>
</gene>
<feature type="region of interest" description="Disordered" evidence="6">
    <location>
        <begin position="291"/>
        <end position="315"/>
    </location>
</feature>
<evidence type="ECO:0000256" key="4">
    <source>
        <dbReference type="ARBA" id="ARBA00023242"/>
    </source>
</evidence>
<evidence type="ECO:0000256" key="2">
    <source>
        <dbReference type="ARBA" id="ARBA00009064"/>
    </source>
</evidence>
<evidence type="ECO:0000256" key="1">
    <source>
        <dbReference type="ARBA" id="ARBA00004123"/>
    </source>
</evidence>
<dbReference type="InterPro" id="IPR022591">
    <property type="entry name" value="TAF1_HAT_dom"/>
</dbReference>
<feature type="compositionally biased region" description="Basic and acidic residues" evidence="6">
    <location>
        <begin position="350"/>
        <end position="377"/>
    </location>
</feature>
<feature type="region of interest" description="Disordered" evidence="6">
    <location>
        <begin position="966"/>
        <end position="986"/>
    </location>
</feature>
<dbReference type="SUPFAM" id="SSF47370">
    <property type="entry name" value="Bromodomain"/>
    <property type="match status" value="1"/>
</dbReference>
<accession>A0A9W6X474</accession>
<dbReference type="GO" id="GO:0051123">
    <property type="term" value="P:RNA polymerase II preinitiation complex assembly"/>
    <property type="evidence" value="ECO:0007669"/>
    <property type="project" value="TreeGrafter"/>
</dbReference>
<evidence type="ECO:0000313" key="8">
    <source>
        <dbReference type="EMBL" id="GMF30654.1"/>
    </source>
</evidence>
<dbReference type="PANTHER" id="PTHR13900">
    <property type="entry name" value="TRANSCRIPTION INITIATION FACTOR TFIID"/>
    <property type="match status" value="1"/>
</dbReference>
<proteinExistence type="inferred from homology"/>
<evidence type="ECO:0000313" key="9">
    <source>
        <dbReference type="Proteomes" id="UP001165121"/>
    </source>
</evidence>
<feature type="region of interest" description="Disordered" evidence="6">
    <location>
        <begin position="350"/>
        <end position="382"/>
    </location>
</feature>
<comment type="subcellular location">
    <subcellularLocation>
        <location evidence="1">Nucleus</location>
    </subcellularLocation>
</comment>
<keyword evidence="9" id="KW-1185">Reference proteome</keyword>
<feature type="region of interest" description="Disordered" evidence="6">
    <location>
        <begin position="1302"/>
        <end position="1346"/>
    </location>
</feature>
<dbReference type="InterPro" id="IPR018359">
    <property type="entry name" value="Bromodomain_CS"/>
</dbReference>
<feature type="region of interest" description="Disordered" evidence="6">
    <location>
        <begin position="177"/>
        <end position="235"/>
    </location>
</feature>
<keyword evidence="3 5" id="KW-0103">Bromodomain</keyword>
<dbReference type="InterPro" id="IPR036427">
    <property type="entry name" value="Bromodomain-like_sf"/>
</dbReference>
<feature type="compositionally biased region" description="Basic and acidic residues" evidence="6">
    <location>
        <begin position="1305"/>
        <end position="1318"/>
    </location>
</feature>
<dbReference type="EMBL" id="BSXT01000600">
    <property type="protein sequence ID" value="GMF30654.1"/>
    <property type="molecule type" value="Genomic_DNA"/>
</dbReference>
<evidence type="ECO:0000256" key="6">
    <source>
        <dbReference type="SAM" id="MobiDB-lite"/>
    </source>
</evidence>
<feature type="compositionally biased region" description="Polar residues" evidence="6">
    <location>
        <begin position="1220"/>
        <end position="1259"/>
    </location>
</feature>
<dbReference type="GO" id="GO:0017025">
    <property type="term" value="F:TBP-class protein binding"/>
    <property type="evidence" value="ECO:0007669"/>
    <property type="project" value="InterPro"/>
</dbReference>
<dbReference type="PRINTS" id="PR00503">
    <property type="entry name" value="BROMODOMAIN"/>
</dbReference>
<reference evidence="8" key="1">
    <citation type="submission" date="2023-04" db="EMBL/GenBank/DDBJ databases">
        <title>Phytophthora fragariaefolia NBRC 109709.</title>
        <authorList>
            <person name="Ichikawa N."/>
            <person name="Sato H."/>
            <person name="Tonouchi N."/>
        </authorList>
    </citation>
    <scope>NUCLEOTIDE SEQUENCE</scope>
    <source>
        <strain evidence="8">NBRC 109709</strain>
    </source>
</reference>
<dbReference type="Pfam" id="PF00439">
    <property type="entry name" value="Bromodomain"/>
    <property type="match status" value="1"/>
</dbReference>
<evidence type="ECO:0000259" key="7">
    <source>
        <dbReference type="PROSITE" id="PS50014"/>
    </source>
</evidence>
<feature type="domain" description="Bromo" evidence="7">
    <location>
        <begin position="1523"/>
        <end position="1593"/>
    </location>
</feature>
<evidence type="ECO:0000256" key="3">
    <source>
        <dbReference type="ARBA" id="ARBA00023117"/>
    </source>
</evidence>
<dbReference type="PANTHER" id="PTHR13900:SF0">
    <property type="entry name" value="TRANSCRIPTION INITIATION FACTOR TFIID SUBUNIT 1"/>
    <property type="match status" value="1"/>
</dbReference>
<dbReference type="Pfam" id="PF12157">
    <property type="entry name" value="DUF3591"/>
    <property type="match status" value="1"/>
</dbReference>
<name>A0A9W6X474_9STRA</name>
<dbReference type="Gene3D" id="1.20.920.10">
    <property type="entry name" value="Bromodomain-like"/>
    <property type="match status" value="1"/>
</dbReference>
<comment type="caution">
    <text evidence="8">The sequence shown here is derived from an EMBL/GenBank/DDBJ whole genome shotgun (WGS) entry which is preliminary data.</text>
</comment>
<feature type="compositionally biased region" description="Low complexity" evidence="6">
    <location>
        <begin position="1207"/>
        <end position="1219"/>
    </location>
</feature>
<dbReference type="OrthoDB" id="5752at2759"/>
<dbReference type="PROSITE" id="PS50014">
    <property type="entry name" value="BROMODOMAIN_2"/>
    <property type="match status" value="1"/>
</dbReference>
<dbReference type="InterPro" id="IPR040240">
    <property type="entry name" value="TAF1"/>
</dbReference>
<organism evidence="8 9">
    <name type="scientific">Phytophthora fragariaefolia</name>
    <dbReference type="NCBI Taxonomy" id="1490495"/>
    <lineage>
        <taxon>Eukaryota</taxon>
        <taxon>Sar</taxon>
        <taxon>Stramenopiles</taxon>
        <taxon>Oomycota</taxon>
        <taxon>Peronosporomycetes</taxon>
        <taxon>Peronosporales</taxon>
        <taxon>Peronosporaceae</taxon>
        <taxon>Phytophthora</taxon>
    </lineage>
</organism>
<dbReference type="GO" id="GO:0004402">
    <property type="term" value="F:histone acetyltransferase activity"/>
    <property type="evidence" value="ECO:0007669"/>
    <property type="project" value="InterPro"/>
</dbReference>
<dbReference type="InterPro" id="IPR001487">
    <property type="entry name" value="Bromodomain"/>
</dbReference>
<keyword evidence="4" id="KW-0539">Nucleus</keyword>
<dbReference type="PROSITE" id="PS00633">
    <property type="entry name" value="BROMODOMAIN_1"/>
    <property type="match status" value="1"/>
</dbReference>
<feature type="region of interest" description="Disordered" evidence="6">
    <location>
        <begin position="1163"/>
        <end position="1268"/>
    </location>
</feature>
<dbReference type="Proteomes" id="UP001165121">
    <property type="component" value="Unassembled WGS sequence"/>
</dbReference>
<protein>
    <submittedName>
        <fullName evidence="8">Unnamed protein product</fullName>
    </submittedName>
</protein>
<feature type="region of interest" description="Disordered" evidence="6">
    <location>
        <begin position="1120"/>
        <end position="1150"/>
    </location>
</feature>
<sequence>MHDVAEVSGSSTLEMVSPADIRNPPKSIFVRNLHVSGSDGIMAPTQQAEGVMVASAPLGPALRSPTDAAEAAAPADQEGRLMGKPLIPAVSPEAACSPLPQPASRRPEPVNFAALYQRSSRDAELVATLHALEKELEDVNIQHRQQAQAQGAAADATTTRFAPDQLQQLLTTQEAGGAENAAGKEQTMQPHPPRAAEAKGKPMRRFVASSATPFVTMAATGGRPPGLTDSEEEEGDAQYHKVQQLPWEENIIWGIDFAAAAKGGKAEKEDGGVEVEDSVGAVTVVKGRKGKAAGKTSGWTKTAEKKKEGSGTGVQTYKELRAARAGKESTAPSASAGFSGNFDMTKPRTYRWELEDGSKTKKTGEDPSKTENGEKETLPCPLNKELQDDSWVAAIGWKSTQDMPESKLVLDDNDASLIYSVSEMEDVRPTLRIPERKLGAAEQRLAQLDKQRIEKKQRIDEVMGNLEFGEETAEGRLGTEGSGKKSKDTRVVKNIGYVHHSLPAMKLSLTKPELPKAKLRDFHRPRGKFKINERLQFLPPPPGAAKLAPQEESAMVTQIKKSSDLNPTAGGKLILIEYTEQHPPMLSNPGMASRILHYWRPPEDTSVGLGILGKKKARKTRPKPPDMKMGQVITLGDHDESPFVGDIPPGRVVTSLNSKLYKVPIFPHKPTVPFAASTDARERNSSDIFLLCRSVTKGKKGAAGDKSGGLGTPKTTVYIMELPEVFVAGQIEPQIEVPAPNSRSANEFIRPYMSFHILRLFKKASDGERLKIEDIARAFPNQSGTAIRKRMKEVATFERGGNDSGWWKKKPVSQLQSEEEIRASIPPESVCLYESMMSGHRRLLDIGLTKLFTPSGVNGAINHLIRRLELRKNALSTKLVPANLERRAKERAQAELWKKDPVVRKLETDIQVARYINEQLQLTPWNLTNNYVECHLQGKGSGMLQLGGIGDPTGRGEGFSFVRVPQSRAKKKDGEDDAPATAESKISAESAAVQKAVAAVTGTTADLRKLKMKEAGDVLRNLGLADADIKKLRRWDRIHMVRELSSRATAHGVAGSLSKFARGARKSLSAQQQEYRKKCDVIYERQMDVLSSTKTSFSSDEESDGDDLLDELGADVEADILGGTDTKRGPKNLFRSGGGGLNRSKEVLAEREDEVELRRLMEEMNEDHGPSANAKPTSAVRRPDVDANRLRNQLRASGIREGGTGASGASSVSGFGARSNMMSRGGSTVSSALATPTGQLSRVSSPTHGSRTPVQSEPPSASKKVPGRKVLKRVVRTIEEDGSETVRIQFIVDDKQVARFRAMQQRKERQQKADERNQLRKRKRMLALEDDSTNQSLLDKAKRRKQLQEELKQLQKTEAQNKGYQEMLKKGESGEVADGAEGDDGGGKGVIRCTQCLQVGHMRTNRSCPLYMADDSRSKKSGSMSEKQANAMLAEPLKLKVKKSPAVIGSGDSSTKITVNLSELREGARKHQHEKKRKREMEVREQAELYKRPYAKGAIKQSRSRMPVEHLNNALEVVVQRLLEMPESELFRAPVDATTVPNYYLIVKQPMDLSTIRRKIEAMEYDSMREFVKDLELIVNNSRIFNGDPTKSVITANAQKVLRRAQDEMAALSAEGGMTPTTPTAVSMP</sequence>